<protein>
    <recommendedName>
        <fullName evidence="1">FAD/NAD(P)-binding domain-containing protein</fullName>
    </recommendedName>
</protein>
<feature type="domain" description="FAD/NAD(P)-binding" evidence="1">
    <location>
        <begin position="15"/>
        <end position="309"/>
    </location>
</feature>
<dbReference type="EMBL" id="RZGK01000020">
    <property type="protein sequence ID" value="KAF9691596.1"/>
    <property type="molecule type" value="Genomic_DNA"/>
</dbReference>
<accession>A0A8H7MBN9</accession>
<reference evidence="2" key="2">
    <citation type="submission" date="2020-09" db="EMBL/GenBank/DDBJ databases">
        <title>Reference genome assembly for Australian Ascochyta lentis isolate Al4.</title>
        <authorList>
            <person name="Lee R.C."/>
            <person name="Farfan-Caceres L.M."/>
            <person name="Debler J.W."/>
            <person name="Williams A.H."/>
            <person name="Henares B.M."/>
        </authorList>
    </citation>
    <scope>NUCLEOTIDE SEQUENCE</scope>
    <source>
        <strain evidence="2">Al4</strain>
    </source>
</reference>
<reference evidence="2" key="1">
    <citation type="submission" date="2018-12" db="EMBL/GenBank/DDBJ databases">
        <authorList>
            <person name="Syme R.A."/>
            <person name="Farfan-Caceres L."/>
            <person name="Lichtenzveig J."/>
        </authorList>
    </citation>
    <scope>NUCLEOTIDE SEQUENCE</scope>
    <source>
        <strain evidence="2">Al4</strain>
    </source>
</reference>
<dbReference type="Gene3D" id="3.50.50.100">
    <property type="match status" value="1"/>
</dbReference>
<dbReference type="PRINTS" id="PR00411">
    <property type="entry name" value="PNDRDTASEI"/>
</dbReference>
<dbReference type="InterPro" id="IPR023753">
    <property type="entry name" value="FAD/NAD-binding_dom"/>
</dbReference>
<sequence>MSKSAERTTQSERHEVVILGGHFAGVSAAHYILRHVFPTLIKSFPTTTPHVTLVAPHTHFFWNIAAPRYLCARDVIDASKIFISLDKAFEAYPSEQYTILQGNAKRVDPATSKVEVSLVDGTTANLDYASLVVATGRKSNSPLWQINDSGDKTKLEFAKIQDRLQTARSAIIAGGGPIGVETAGEIASRHQNIDVRLYSGTDRVLPRLLPSTSATAEKRLQDLGVRVIHGQRYTGVEEGEQSVVSFGKNSTEVTDVFIDATGGRPNSSFLPTDWTNGKGFVRTNEKTTRVEGANSDGVYALGDVASYSDGTLNGVFRAVPAMGSALGTDAARRLGGQAAFPVRHYSPMVGTQLVPTGPKGGVGQLFGWRIFSSMVWAIKSRAFFVDNAPGIVIGNGFRKP</sequence>
<keyword evidence="3" id="KW-1185">Reference proteome</keyword>
<dbReference type="PRINTS" id="PR00368">
    <property type="entry name" value="FADPNR"/>
</dbReference>
<evidence type="ECO:0000313" key="2">
    <source>
        <dbReference type="EMBL" id="KAF9691596.1"/>
    </source>
</evidence>
<dbReference type="GO" id="GO:0005737">
    <property type="term" value="C:cytoplasm"/>
    <property type="evidence" value="ECO:0007669"/>
    <property type="project" value="TreeGrafter"/>
</dbReference>
<proteinExistence type="predicted"/>
<comment type="caution">
    <text evidence="2">The sequence shown here is derived from an EMBL/GenBank/DDBJ whole genome shotgun (WGS) entry which is preliminary data.</text>
</comment>
<evidence type="ECO:0000313" key="3">
    <source>
        <dbReference type="Proteomes" id="UP000651452"/>
    </source>
</evidence>
<dbReference type="GO" id="GO:0050660">
    <property type="term" value="F:flavin adenine dinucleotide binding"/>
    <property type="evidence" value="ECO:0007669"/>
    <property type="project" value="TreeGrafter"/>
</dbReference>
<dbReference type="PANTHER" id="PTHR43735:SF25">
    <property type="entry name" value="NAD(P)H DEHYDROGENASE 3"/>
    <property type="match status" value="1"/>
</dbReference>
<dbReference type="Pfam" id="PF07992">
    <property type="entry name" value="Pyr_redox_2"/>
    <property type="match status" value="1"/>
</dbReference>
<dbReference type="PANTHER" id="PTHR43735">
    <property type="entry name" value="APOPTOSIS-INDUCING FACTOR 1"/>
    <property type="match status" value="1"/>
</dbReference>
<dbReference type="InterPro" id="IPR036188">
    <property type="entry name" value="FAD/NAD-bd_sf"/>
</dbReference>
<dbReference type="AlphaFoldDB" id="A0A8H7MBN9"/>
<organism evidence="2 3">
    <name type="scientific">Ascochyta lentis</name>
    <dbReference type="NCBI Taxonomy" id="205686"/>
    <lineage>
        <taxon>Eukaryota</taxon>
        <taxon>Fungi</taxon>
        <taxon>Dikarya</taxon>
        <taxon>Ascomycota</taxon>
        <taxon>Pezizomycotina</taxon>
        <taxon>Dothideomycetes</taxon>
        <taxon>Pleosporomycetidae</taxon>
        <taxon>Pleosporales</taxon>
        <taxon>Pleosporineae</taxon>
        <taxon>Didymellaceae</taxon>
        <taxon>Ascochyta</taxon>
    </lineage>
</organism>
<dbReference type="SUPFAM" id="SSF51905">
    <property type="entry name" value="FAD/NAD(P)-binding domain"/>
    <property type="match status" value="1"/>
</dbReference>
<gene>
    <name evidence="2" type="ORF">EKO04_010544</name>
</gene>
<evidence type="ECO:0000259" key="1">
    <source>
        <dbReference type="Pfam" id="PF07992"/>
    </source>
</evidence>
<dbReference type="GO" id="GO:0004174">
    <property type="term" value="F:electron-transferring-flavoprotein dehydrogenase activity"/>
    <property type="evidence" value="ECO:0007669"/>
    <property type="project" value="TreeGrafter"/>
</dbReference>
<name>A0A8H7MBN9_9PLEO</name>
<dbReference type="OrthoDB" id="202203at2759"/>
<dbReference type="Proteomes" id="UP000651452">
    <property type="component" value="Unassembled WGS sequence"/>
</dbReference>